<dbReference type="PANTHER" id="PTHR36505:SF1">
    <property type="entry name" value="BLR1072 PROTEIN"/>
    <property type="match status" value="1"/>
</dbReference>
<dbReference type="Proteomes" id="UP001524587">
    <property type="component" value="Unassembled WGS sequence"/>
</dbReference>
<protein>
    <submittedName>
        <fullName evidence="4">PRC-barrel domain-containing protein</fullName>
    </submittedName>
</protein>
<dbReference type="EMBL" id="JAMSKV010000002">
    <property type="protein sequence ID" value="MCQ8277614.1"/>
    <property type="molecule type" value="Genomic_DNA"/>
</dbReference>
<feature type="signal peptide" evidence="2">
    <location>
        <begin position="1"/>
        <end position="22"/>
    </location>
</feature>
<accession>A0ABT1W435</accession>
<evidence type="ECO:0000313" key="5">
    <source>
        <dbReference type="Proteomes" id="UP001524587"/>
    </source>
</evidence>
<dbReference type="SUPFAM" id="SSF50346">
    <property type="entry name" value="PRC-barrel domain"/>
    <property type="match status" value="1"/>
</dbReference>
<evidence type="ECO:0000313" key="4">
    <source>
        <dbReference type="EMBL" id="MCQ8277614.1"/>
    </source>
</evidence>
<evidence type="ECO:0000256" key="2">
    <source>
        <dbReference type="SAM" id="SignalP"/>
    </source>
</evidence>
<sequence length="144" mass="14741">MRITKSLGAAAVLALLAGPALAQTTGNGAATAPNGTSATEKTNATNDDTSKVTTDGYLRSSKLVGADVYNSQDSSIGTVDDLLIGTQHGKTTDVVLSVGGFLGIGSKLVEVPFSKLKINKEGHLVLAGATKESLTKLPSYTYNK</sequence>
<proteinExistence type="predicted"/>
<dbReference type="InterPro" id="IPR011033">
    <property type="entry name" value="PRC_barrel-like_sf"/>
</dbReference>
<dbReference type="InterPro" id="IPR027275">
    <property type="entry name" value="PRC-brl_dom"/>
</dbReference>
<dbReference type="RefSeq" id="WP_422863058.1">
    <property type="nucleotide sequence ID" value="NZ_JAMSKV010000002.1"/>
</dbReference>
<gene>
    <name evidence="4" type="ORF">NFI95_04010</name>
</gene>
<feature type="domain" description="PRC-barrel" evidence="3">
    <location>
        <begin position="57"/>
        <end position="131"/>
    </location>
</feature>
<keyword evidence="5" id="KW-1185">Reference proteome</keyword>
<keyword evidence="2" id="KW-0732">Signal</keyword>
<organism evidence="4 5">
    <name type="scientific">Endosaccharibacter trunci</name>
    <dbReference type="NCBI Taxonomy" id="2812733"/>
    <lineage>
        <taxon>Bacteria</taxon>
        <taxon>Pseudomonadati</taxon>
        <taxon>Pseudomonadota</taxon>
        <taxon>Alphaproteobacteria</taxon>
        <taxon>Acetobacterales</taxon>
        <taxon>Acetobacteraceae</taxon>
        <taxon>Endosaccharibacter</taxon>
    </lineage>
</organism>
<reference evidence="4 5" key="1">
    <citation type="submission" date="2022-06" db="EMBL/GenBank/DDBJ databases">
        <title>Endosaccharibacter gen. nov., sp. nov., endophytic bacteria isolated from sugarcane.</title>
        <authorList>
            <person name="Pitiwittayakul N."/>
            <person name="Yukphan P."/>
            <person name="Charoenyingcharoen P."/>
            <person name="Tanasupawat S."/>
        </authorList>
    </citation>
    <scope>NUCLEOTIDE SEQUENCE [LARGE SCALE GENOMIC DNA]</scope>
    <source>
        <strain evidence="4 5">KSS8</strain>
    </source>
</reference>
<comment type="caution">
    <text evidence="4">The sequence shown here is derived from an EMBL/GenBank/DDBJ whole genome shotgun (WGS) entry which is preliminary data.</text>
</comment>
<feature type="region of interest" description="Disordered" evidence="1">
    <location>
        <begin position="26"/>
        <end position="53"/>
    </location>
</feature>
<evidence type="ECO:0000256" key="1">
    <source>
        <dbReference type="SAM" id="MobiDB-lite"/>
    </source>
</evidence>
<evidence type="ECO:0000259" key="3">
    <source>
        <dbReference type="Pfam" id="PF05239"/>
    </source>
</evidence>
<feature type="chain" id="PRO_5046782969" evidence="2">
    <location>
        <begin position="23"/>
        <end position="144"/>
    </location>
</feature>
<dbReference type="PANTHER" id="PTHR36505">
    <property type="entry name" value="BLR1072 PROTEIN"/>
    <property type="match status" value="1"/>
</dbReference>
<dbReference type="Gene3D" id="2.30.30.240">
    <property type="entry name" value="PRC-barrel domain"/>
    <property type="match status" value="1"/>
</dbReference>
<name>A0ABT1W435_9PROT</name>
<dbReference type="Pfam" id="PF05239">
    <property type="entry name" value="PRC"/>
    <property type="match status" value="1"/>
</dbReference>